<comment type="subcellular location">
    <subcellularLocation>
        <location evidence="1">Cell membrane</location>
        <topology evidence="1">Multi-pass membrane protein</topology>
    </subcellularLocation>
</comment>
<feature type="transmembrane region" description="Helical" evidence="6">
    <location>
        <begin position="341"/>
        <end position="362"/>
    </location>
</feature>
<feature type="transmembrane region" description="Helical" evidence="6">
    <location>
        <begin position="108"/>
        <end position="127"/>
    </location>
</feature>
<keyword evidence="3 6" id="KW-0812">Transmembrane</keyword>
<keyword evidence="5 6" id="KW-0472">Membrane</keyword>
<organism evidence="7 8">
    <name type="scientific">Litorilinea aerophila</name>
    <dbReference type="NCBI Taxonomy" id="1204385"/>
    <lineage>
        <taxon>Bacteria</taxon>
        <taxon>Bacillati</taxon>
        <taxon>Chloroflexota</taxon>
        <taxon>Caldilineae</taxon>
        <taxon>Caldilineales</taxon>
        <taxon>Caldilineaceae</taxon>
        <taxon>Litorilinea</taxon>
    </lineage>
</organism>
<accession>A0A540V8P2</accession>
<evidence type="ECO:0000256" key="4">
    <source>
        <dbReference type="ARBA" id="ARBA00022989"/>
    </source>
</evidence>
<reference evidence="7 8" key="1">
    <citation type="submission" date="2019-06" db="EMBL/GenBank/DDBJ databases">
        <title>Genome sequence of Litorilinea aerophila BAA-2444.</title>
        <authorList>
            <person name="Maclea K.S."/>
            <person name="Maurais E.G."/>
            <person name="Iannazzi L.C."/>
        </authorList>
    </citation>
    <scope>NUCLEOTIDE SEQUENCE [LARGE SCALE GENOMIC DNA]</scope>
    <source>
        <strain evidence="7 8">ATCC BAA-2444</strain>
    </source>
</reference>
<gene>
    <name evidence="7" type="ORF">FKZ61_22575</name>
</gene>
<dbReference type="AlphaFoldDB" id="A0A540V8P2"/>
<feature type="transmembrane region" description="Helical" evidence="6">
    <location>
        <begin position="315"/>
        <end position="335"/>
    </location>
</feature>
<sequence>MGQTIIQTIMKPAEPRQASHEAQPASPGSPGWRLSGPRLGLMAGLGVLTVALLLSLGDGQAALQSLAHLDWRLLGLAVLVHYSGFAIRGLRWQRLLGLLGHRLGLGRVLGLLISGWFVSALMPARAGDLFRMVMLRMPSRGQAAVPMADGASSIVLERLLDLVAILLLALGFGLAVLQGKLPPWVTAAYLLAGAVSLGVLVAAAIAPHLFRRLAERWPAHAGSPRLWTRGRAALDFLTQAMEGLDLLRRRPGAALGLVLQSLYIWLCDALLLWLAVRSLGHTLPWGSAAFVALTVDIFAALPITPGGVGQIETAYAALFALLPLPPFNIPAAILVTRAVSYWSFLLFSGLVTFSLGFGQLLLGRSPASEPPVDEPAGQSATTAGPC</sequence>
<keyword evidence="8" id="KW-1185">Reference proteome</keyword>
<evidence type="ECO:0000256" key="2">
    <source>
        <dbReference type="ARBA" id="ARBA00022475"/>
    </source>
</evidence>
<dbReference type="OrthoDB" id="147509at2"/>
<feature type="transmembrane region" description="Helical" evidence="6">
    <location>
        <begin position="159"/>
        <end position="178"/>
    </location>
</feature>
<feature type="transmembrane region" description="Helical" evidence="6">
    <location>
        <begin position="282"/>
        <end position="303"/>
    </location>
</feature>
<dbReference type="NCBIfam" id="TIGR00374">
    <property type="entry name" value="flippase-like domain"/>
    <property type="match status" value="1"/>
</dbReference>
<dbReference type="InterPro" id="IPR022791">
    <property type="entry name" value="L-PG_synthase/AglD"/>
</dbReference>
<dbReference type="GO" id="GO:0005886">
    <property type="term" value="C:plasma membrane"/>
    <property type="evidence" value="ECO:0007669"/>
    <property type="project" value="UniProtKB-SubCell"/>
</dbReference>
<keyword evidence="4 6" id="KW-1133">Transmembrane helix</keyword>
<dbReference type="InParanoid" id="A0A540V8P2"/>
<keyword evidence="2" id="KW-1003">Cell membrane</keyword>
<dbReference type="PANTHER" id="PTHR39087:SF2">
    <property type="entry name" value="UPF0104 MEMBRANE PROTEIN MJ1595"/>
    <property type="match status" value="1"/>
</dbReference>
<feature type="transmembrane region" description="Helical" evidence="6">
    <location>
        <begin position="69"/>
        <end position="88"/>
    </location>
</feature>
<evidence type="ECO:0000256" key="6">
    <source>
        <dbReference type="SAM" id="Phobius"/>
    </source>
</evidence>
<feature type="transmembrane region" description="Helical" evidence="6">
    <location>
        <begin position="39"/>
        <end position="57"/>
    </location>
</feature>
<evidence type="ECO:0000256" key="3">
    <source>
        <dbReference type="ARBA" id="ARBA00022692"/>
    </source>
</evidence>
<evidence type="ECO:0000256" key="1">
    <source>
        <dbReference type="ARBA" id="ARBA00004651"/>
    </source>
</evidence>
<name>A0A540V8P2_9CHLR</name>
<evidence type="ECO:0000256" key="5">
    <source>
        <dbReference type="ARBA" id="ARBA00023136"/>
    </source>
</evidence>
<comment type="caution">
    <text evidence="7">The sequence shown here is derived from an EMBL/GenBank/DDBJ whole genome shotgun (WGS) entry which is preliminary data.</text>
</comment>
<proteinExistence type="predicted"/>
<evidence type="ECO:0000313" key="8">
    <source>
        <dbReference type="Proteomes" id="UP000317371"/>
    </source>
</evidence>
<dbReference type="PANTHER" id="PTHR39087">
    <property type="entry name" value="UPF0104 MEMBRANE PROTEIN MJ1595"/>
    <property type="match status" value="1"/>
</dbReference>
<evidence type="ECO:0000313" key="7">
    <source>
        <dbReference type="EMBL" id="TQE93156.1"/>
    </source>
</evidence>
<feature type="transmembrane region" description="Helical" evidence="6">
    <location>
        <begin position="254"/>
        <end position="276"/>
    </location>
</feature>
<dbReference type="Pfam" id="PF03706">
    <property type="entry name" value="LPG_synthase_TM"/>
    <property type="match status" value="1"/>
</dbReference>
<dbReference type="RefSeq" id="WP_141612441.1">
    <property type="nucleotide sequence ID" value="NZ_VIGC02000048.1"/>
</dbReference>
<protein>
    <submittedName>
        <fullName evidence="7">Flippase-like domain-containing protein</fullName>
    </submittedName>
</protein>
<dbReference type="EMBL" id="VIGC01000048">
    <property type="protein sequence ID" value="TQE93156.1"/>
    <property type="molecule type" value="Genomic_DNA"/>
</dbReference>
<dbReference type="Proteomes" id="UP000317371">
    <property type="component" value="Unassembled WGS sequence"/>
</dbReference>
<feature type="transmembrane region" description="Helical" evidence="6">
    <location>
        <begin position="184"/>
        <end position="206"/>
    </location>
</feature>